<dbReference type="Gene3D" id="1.10.150.130">
    <property type="match status" value="1"/>
</dbReference>
<dbReference type="InterPro" id="IPR050090">
    <property type="entry name" value="Tyrosine_recombinase_XerCD"/>
</dbReference>
<keyword evidence="4" id="KW-0378">Hydrolase</keyword>
<dbReference type="Gene3D" id="1.10.443.10">
    <property type="entry name" value="Intergrase catalytic core"/>
    <property type="match status" value="1"/>
</dbReference>
<dbReference type="SUPFAM" id="SSF56349">
    <property type="entry name" value="DNA breaking-rejoining enzymes"/>
    <property type="match status" value="1"/>
</dbReference>
<dbReference type="InterPro" id="IPR011010">
    <property type="entry name" value="DNA_brk_join_enz"/>
</dbReference>
<keyword evidence="6" id="KW-0233">DNA recombination</keyword>
<keyword evidence="7" id="KW-1179">Viral genome integration</keyword>
<dbReference type="GO" id="GO:0015074">
    <property type="term" value="P:DNA integration"/>
    <property type="evidence" value="ECO:0007669"/>
    <property type="project" value="InterPro"/>
</dbReference>
<dbReference type="PANTHER" id="PTHR30349">
    <property type="entry name" value="PHAGE INTEGRASE-RELATED"/>
    <property type="match status" value="1"/>
</dbReference>
<dbReference type="GO" id="GO:0044826">
    <property type="term" value="P:viral genome integration into host DNA"/>
    <property type="evidence" value="ECO:0007669"/>
    <property type="project" value="UniProtKB-KW"/>
</dbReference>
<keyword evidence="7" id="KW-1160">Virus entry into host cell</keyword>
<dbReference type="GO" id="GO:0016740">
    <property type="term" value="F:transferase activity"/>
    <property type="evidence" value="ECO:0007669"/>
    <property type="project" value="UniProtKB-KW"/>
</dbReference>
<dbReference type="InterPro" id="IPR013762">
    <property type="entry name" value="Integrase-like_cat_sf"/>
</dbReference>
<comment type="similarity">
    <text evidence="1">Belongs to the 'phage' integrase family.</text>
</comment>
<organism evidence="11">
    <name type="scientific">Siphoviridae sp. ctYWp4</name>
    <dbReference type="NCBI Taxonomy" id="2826377"/>
    <lineage>
        <taxon>Viruses</taxon>
        <taxon>Duplodnaviria</taxon>
        <taxon>Heunggongvirae</taxon>
        <taxon>Uroviricota</taxon>
        <taxon>Caudoviricetes</taxon>
    </lineage>
</organism>
<keyword evidence="5 8" id="KW-0238">DNA-binding</keyword>
<evidence type="ECO:0000256" key="7">
    <source>
        <dbReference type="ARBA" id="ARBA00023195"/>
    </source>
</evidence>
<evidence type="ECO:0000256" key="6">
    <source>
        <dbReference type="ARBA" id="ARBA00023172"/>
    </source>
</evidence>
<dbReference type="InterPro" id="IPR002104">
    <property type="entry name" value="Integrase_catalytic"/>
</dbReference>
<feature type="domain" description="Tyr recombinase" evidence="9">
    <location>
        <begin position="207"/>
        <end position="389"/>
    </location>
</feature>
<dbReference type="InterPro" id="IPR010998">
    <property type="entry name" value="Integrase_recombinase_N"/>
</dbReference>
<reference evidence="11" key="1">
    <citation type="journal article" date="2021" name="Proc. Natl. Acad. Sci. U.S.A.">
        <title>A Catalog of Tens of Thousands of Viruses from Human Metagenomes Reveals Hidden Associations with Chronic Diseases.</title>
        <authorList>
            <person name="Tisza M.J."/>
            <person name="Buck C.B."/>
        </authorList>
    </citation>
    <scope>NUCLEOTIDE SEQUENCE</scope>
    <source>
        <strain evidence="11">CtYWp4</strain>
    </source>
</reference>
<proteinExistence type="inferred from homology"/>
<dbReference type="GO" id="GO:0075713">
    <property type="term" value="P:establishment of integrated proviral latency"/>
    <property type="evidence" value="ECO:0007669"/>
    <property type="project" value="UniProtKB-KW"/>
</dbReference>
<dbReference type="CDD" id="cd00397">
    <property type="entry name" value="DNA_BRE_C"/>
    <property type="match status" value="1"/>
</dbReference>
<dbReference type="Pfam" id="PF00589">
    <property type="entry name" value="Phage_integrase"/>
    <property type="match status" value="1"/>
</dbReference>
<name>A0A8S5N1W9_9CAUD</name>
<dbReference type="GO" id="GO:0006310">
    <property type="term" value="P:DNA recombination"/>
    <property type="evidence" value="ECO:0007669"/>
    <property type="project" value="UniProtKB-KW"/>
</dbReference>
<evidence type="ECO:0000256" key="3">
    <source>
        <dbReference type="ARBA" id="ARBA00022679"/>
    </source>
</evidence>
<evidence type="ECO:0000256" key="1">
    <source>
        <dbReference type="ARBA" id="ARBA00008857"/>
    </source>
</evidence>
<dbReference type="EMBL" id="BK015044">
    <property type="protein sequence ID" value="DAD88609.1"/>
    <property type="molecule type" value="Genomic_DNA"/>
</dbReference>
<keyword evidence="3" id="KW-0808">Transferase</keyword>
<evidence type="ECO:0000256" key="2">
    <source>
        <dbReference type="ARBA" id="ARBA00016082"/>
    </source>
</evidence>
<keyword evidence="7" id="KW-0229">DNA integration</keyword>
<evidence type="ECO:0000259" key="9">
    <source>
        <dbReference type="PROSITE" id="PS51898"/>
    </source>
</evidence>
<protein>
    <recommendedName>
        <fullName evidence="2">Integrase</fullName>
    </recommendedName>
</protein>
<feature type="domain" description="Core-binding (CB)" evidence="10">
    <location>
        <begin position="94"/>
        <end position="185"/>
    </location>
</feature>
<evidence type="ECO:0000259" key="10">
    <source>
        <dbReference type="PROSITE" id="PS51900"/>
    </source>
</evidence>
<evidence type="ECO:0000256" key="4">
    <source>
        <dbReference type="ARBA" id="ARBA00022801"/>
    </source>
</evidence>
<dbReference type="GO" id="GO:0003677">
    <property type="term" value="F:DNA binding"/>
    <property type="evidence" value="ECO:0007669"/>
    <property type="project" value="UniProtKB-UniRule"/>
</dbReference>
<dbReference type="PROSITE" id="PS51900">
    <property type="entry name" value="CB"/>
    <property type="match status" value="1"/>
</dbReference>
<evidence type="ECO:0000256" key="8">
    <source>
        <dbReference type="PROSITE-ProRule" id="PRU01248"/>
    </source>
</evidence>
<dbReference type="PROSITE" id="PS51898">
    <property type="entry name" value="TYR_RECOMBINASE"/>
    <property type="match status" value="1"/>
</dbReference>
<dbReference type="InterPro" id="IPR044068">
    <property type="entry name" value="CB"/>
</dbReference>
<evidence type="ECO:0000313" key="11">
    <source>
        <dbReference type="EMBL" id="DAD88609.1"/>
    </source>
</evidence>
<sequence>MTKKKLSHRESKQAIQQIIGWTPPVFHQASECYVSFKAFDPCINTMRLKKIMLNHIKGKRNQRAYGEELVKRLTQKLLDGWNPWIEESYPEEYALFSDVCDKYKTYLAKITKEGGIKPGTKCNYECKLSFMLKWVEKDKRITYIYQFNKKFVCDFLDYVLVERNNTLRTRNNYIGWLKSFSGYLIERGYVQKDPTEGVNASTKLGPKNRSVIPNDVLLQIKSYLEKENKHFLLACYILHYLFVRPHEMTFLKIKDISREKKTLTLNGAYTKNGHDAIVTIPNHVIALMEELDIFSAPPDFYLFGKKFRPGMTPILAERFSRFWVDNVKKTLGLSDFYKFYSLKDTGITNMIKAKTDLLTVRDQARHSSVKVTNIYTPQDCKEANRDLIGYEGVF</sequence>
<dbReference type="GO" id="GO:0016787">
    <property type="term" value="F:hydrolase activity"/>
    <property type="evidence" value="ECO:0007669"/>
    <property type="project" value="UniProtKB-KW"/>
</dbReference>
<accession>A0A8S5N1W9</accession>
<evidence type="ECO:0000256" key="5">
    <source>
        <dbReference type="ARBA" id="ARBA00023125"/>
    </source>
</evidence>